<dbReference type="Proteomes" id="UP000799757">
    <property type="component" value="Unassembled WGS sequence"/>
</dbReference>
<evidence type="ECO:0000313" key="2">
    <source>
        <dbReference type="EMBL" id="KAF2790553.1"/>
    </source>
</evidence>
<evidence type="ECO:0000256" key="1">
    <source>
        <dbReference type="SAM" id="MobiDB-lite"/>
    </source>
</evidence>
<feature type="compositionally biased region" description="Pro residues" evidence="1">
    <location>
        <begin position="1"/>
        <end position="20"/>
    </location>
</feature>
<accession>A0A6A6X349</accession>
<organism evidence="2 3">
    <name type="scientific">Melanomma pulvis-pyrius CBS 109.77</name>
    <dbReference type="NCBI Taxonomy" id="1314802"/>
    <lineage>
        <taxon>Eukaryota</taxon>
        <taxon>Fungi</taxon>
        <taxon>Dikarya</taxon>
        <taxon>Ascomycota</taxon>
        <taxon>Pezizomycotina</taxon>
        <taxon>Dothideomycetes</taxon>
        <taxon>Pleosporomycetidae</taxon>
        <taxon>Pleosporales</taxon>
        <taxon>Melanommataceae</taxon>
        <taxon>Melanomma</taxon>
    </lineage>
</organism>
<feature type="region of interest" description="Disordered" evidence="1">
    <location>
        <begin position="1"/>
        <end position="30"/>
    </location>
</feature>
<name>A0A6A6X349_9PLEO</name>
<protein>
    <submittedName>
        <fullName evidence="2">Uncharacterized protein</fullName>
    </submittedName>
</protein>
<dbReference type="EMBL" id="MU002067">
    <property type="protein sequence ID" value="KAF2790553.1"/>
    <property type="molecule type" value="Genomic_DNA"/>
</dbReference>
<dbReference type="InterPro" id="IPR013083">
    <property type="entry name" value="Znf_RING/FYVE/PHD"/>
</dbReference>
<sequence>MPSTPPSTPPSTTPSQPPSQPLSQDPPQITLNYKGFTQTWTYPTVSSLPDTSRNCSVCLVPYDTTTPLPFFTSPLPPSPSSSALTPLSSDPSSAIGTPTSPPVSNPDSGLEYPVRMNLPDCKHVFGHLCLAICMGTDTAWRNKCPICRTLWFQGPVKVRKMTYWISGG</sequence>
<dbReference type="SUPFAM" id="SSF57850">
    <property type="entry name" value="RING/U-box"/>
    <property type="match status" value="1"/>
</dbReference>
<keyword evidence="3" id="KW-1185">Reference proteome</keyword>
<feature type="compositionally biased region" description="Low complexity" evidence="1">
    <location>
        <begin position="80"/>
        <end position="94"/>
    </location>
</feature>
<feature type="region of interest" description="Disordered" evidence="1">
    <location>
        <begin position="70"/>
        <end position="106"/>
    </location>
</feature>
<reference evidence="2" key="1">
    <citation type="journal article" date="2020" name="Stud. Mycol.">
        <title>101 Dothideomycetes genomes: a test case for predicting lifestyles and emergence of pathogens.</title>
        <authorList>
            <person name="Haridas S."/>
            <person name="Albert R."/>
            <person name="Binder M."/>
            <person name="Bloem J."/>
            <person name="Labutti K."/>
            <person name="Salamov A."/>
            <person name="Andreopoulos B."/>
            <person name="Baker S."/>
            <person name="Barry K."/>
            <person name="Bills G."/>
            <person name="Bluhm B."/>
            <person name="Cannon C."/>
            <person name="Castanera R."/>
            <person name="Culley D."/>
            <person name="Daum C."/>
            <person name="Ezra D."/>
            <person name="Gonzalez J."/>
            <person name="Henrissat B."/>
            <person name="Kuo A."/>
            <person name="Liang C."/>
            <person name="Lipzen A."/>
            <person name="Lutzoni F."/>
            <person name="Magnuson J."/>
            <person name="Mondo S."/>
            <person name="Nolan M."/>
            <person name="Ohm R."/>
            <person name="Pangilinan J."/>
            <person name="Park H.-J."/>
            <person name="Ramirez L."/>
            <person name="Alfaro M."/>
            <person name="Sun H."/>
            <person name="Tritt A."/>
            <person name="Yoshinaga Y."/>
            <person name="Zwiers L.-H."/>
            <person name="Turgeon B."/>
            <person name="Goodwin S."/>
            <person name="Spatafora J."/>
            <person name="Crous P."/>
            <person name="Grigoriev I."/>
        </authorList>
    </citation>
    <scope>NUCLEOTIDE SEQUENCE</scope>
    <source>
        <strain evidence="2">CBS 109.77</strain>
    </source>
</reference>
<dbReference type="OrthoDB" id="5600418at2759"/>
<dbReference type="Gene3D" id="3.30.40.10">
    <property type="entry name" value="Zinc/RING finger domain, C3HC4 (zinc finger)"/>
    <property type="match status" value="1"/>
</dbReference>
<gene>
    <name evidence="2" type="ORF">K505DRAFT_364628</name>
</gene>
<proteinExistence type="predicted"/>
<dbReference type="AlphaFoldDB" id="A0A6A6X349"/>
<evidence type="ECO:0000313" key="3">
    <source>
        <dbReference type="Proteomes" id="UP000799757"/>
    </source>
</evidence>